<dbReference type="STRING" id="436010.A0A166C571"/>
<dbReference type="GO" id="GO:0006457">
    <property type="term" value="P:protein folding"/>
    <property type="evidence" value="ECO:0007669"/>
    <property type="project" value="TreeGrafter"/>
</dbReference>
<evidence type="ECO:0000256" key="1">
    <source>
        <dbReference type="SAM" id="Phobius"/>
    </source>
</evidence>
<protein>
    <submittedName>
        <fullName evidence="2">Uncharacterized protein</fullName>
    </submittedName>
</protein>
<reference evidence="2 3" key="1">
    <citation type="journal article" date="2016" name="Mol. Biol. Evol.">
        <title>Comparative Genomics of Early-Diverging Mushroom-Forming Fungi Provides Insights into the Origins of Lignocellulose Decay Capabilities.</title>
        <authorList>
            <person name="Nagy L.G."/>
            <person name="Riley R."/>
            <person name="Tritt A."/>
            <person name="Adam C."/>
            <person name="Daum C."/>
            <person name="Floudas D."/>
            <person name="Sun H."/>
            <person name="Yadav J.S."/>
            <person name="Pangilinan J."/>
            <person name="Larsson K.H."/>
            <person name="Matsuura K."/>
            <person name="Barry K."/>
            <person name="Labutti K."/>
            <person name="Kuo R."/>
            <person name="Ohm R.A."/>
            <person name="Bhattacharya S.S."/>
            <person name="Shirouzu T."/>
            <person name="Yoshinaga Y."/>
            <person name="Martin F.M."/>
            <person name="Grigoriev I.V."/>
            <person name="Hibbett D.S."/>
        </authorList>
    </citation>
    <scope>NUCLEOTIDE SEQUENCE [LARGE SCALE GENOMIC DNA]</scope>
    <source>
        <strain evidence="2 3">CBS 109695</strain>
    </source>
</reference>
<dbReference type="EMBL" id="KV417635">
    <property type="protein sequence ID" value="KZP13303.1"/>
    <property type="molecule type" value="Genomic_DNA"/>
</dbReference>
<dbReference type="PANTHER" id="PTHR35329:SF1">
    <property type="entry name" value="CHITIN SYNTHASE EXPORT CHAPERONE"/>
    <property type="match status" value="1"/>
</dbReference>
<sequence length="168" mass="17889">MLTRPSTPAGRTELRIFLALYTLSLPFQLITTGFFLQQGSTPLVVLTGIHAALFWSLPANGTVATPVVEDCSASSIIPFTAIPAVFFAATAYIALDTGMHFTHVFVPSSPLNELKSIPVFVLTSIWPAAIGSAAAIYFVLIAYIVLGVLVLSGVLFVLSQLDCFLLIA</sequence>
<keyword evidence="3" id="KW-1185">Reference proteome</keyword>
<dbReference type="OrthoDB" id="5582162at2759"/>
<keyword evidence="1" id="KW-0812">Transmembrane</keyword>
<dbReference type="PANTHER" id="PTHR35329">
    <property type="entry name" value="CHITIN SYNTHASE EXPORT CHAPERONE"/>
    <property type="match status" value="1"/>
</dbReference>
<proteinExistence type="predicted"/>
<evidence type="ECO:0000313" key="3">
    <source>
        <dbReference type="Proteomes" id="UP000076532"/>
    </source>
</evidence>
<evidence type="ECO:0000313" key="2">
    <source>
        <dbReference type="EMBL" id="KZP13303.1"/>
    </source>
</evidence>
<name>A0A166C571_9AGAM</name>
<feature type="transmembrane region" description="Helical" evidence="1">
    <location>
        <begin position="76"/>
        <end position="95"/>
    </location>
</feature>
<accession>A0A166C571</accession>
<dbReference type="Proteomes" id="UP000076532">
    <property type="component" value="Unassembled WGS sequence"/>
</dbReference>
<feature type="transmembrane region" description="Helical" evidence="1">
    <location>
        <begin position="43"/>
        <end position="64"/>
    </location>
</feature>
<dbReference type="Pfam" id="PF12271">
    <property type="entry name" value="Chs7"/>
    <property type="match status" value="1"/>
</dbReference>
<keyword evidence="1" id="KW-0472">Membrane</keyword>
<dbReference type="GO" id="GO:0051082">
    <property type="term" value="F:unfolded protein binding"/>
    <property type="evidence" value="ECO:0007669"/>
    <property type="project" value="TreeGrafter"/>
</dbReference>
<dbReference type="AlphaFoldDB" id="A0A166C571"/>
<dbReference type="InterPro" id="IPR022057">
    <property type="entry name" value="Chs7"/>
</dbReference>
<gene>
    <name evidence="2" type="ORF">FIBSPDRAFT_1049526</name>
</gene>
<keyword evidence="1" id="KW-1133">Transmembrane helix</keyword>
<organism evidence="2 3">
    <name type="scientific">Athelia psychrophila</name>
    <dbReference type="NCBI Taxonomy" id="1759441"/>
    <lineage>
        <taxon>Eukaryota</taxon>
        <taxon>Fungi</taxon>
        <taxon>Dikarya</taxon>
        <taxon>Basidiomycota</taxon>
        <taxon>Agaricomycotina</taxon>
        <taxon>Agaricomycetes</taxon>
        <taxon>Agaricomycetidae</taxon>
        <taxon>Atheliales</taxon>
        <taxon>Atheliaceae</taxon>
        <taxon>Athelia</taxon>
    </lineage>
</organism>
<dbReference type="GO" id="GO:0005789">
    <property type="term" value="C:endoplasmic reticulum membrane"/>
    <property type="evidence" value="ECO:0007669"/>
    <property type="project" value="TreeGrafter"/>
</dbReference>
<feature type="transmembrane region" description="Helical" evidence="1">
    <location>
        <begin position="16"/>
        <end position="36"/>
    </location>
</feature>
<feature type="transmembrane region" description="Helical" evidence="1">
    <location>
        <begin position="144"/>
        <end position="167"/>
    </location>
</feature>